<proteinExistence type="predicted"/>
<dbReference type="EnsemblPlants" id="OB04G13030.1">
    <property type="protein sequence ID" value="OB04G13030.1"/>
    <property type="gene ID" value="OB04G13030"/>
</dbReference>
<name>J3LVX8_ORYBR</name>
<protein>
    <submittedName>
        <fullName evidence="1">Uncharacterized protein</fullName>
    </submittedName>
</protein>
<dbReference type="Gramene" id="OB04G13030.1">
    <property type="protein sequence ID" value="OB04G13030.1"/>
    <property type="gene ID" value="OB04G13030"/>
</dbReference>
<evidence type="ECO:0000313" key="1">
    <source>
        <dbReference type="EnsemblPlants" id="OB04G13030.1"/>
    </source>
</evidence>
<dbReference type="AlphaFoldDB" id="J3LVX8"/>
<dbReference type="Proteomes" id="UP000006038">
    <property type="component" value="Chromosome 4"/>
</dbReference>
<reference evidence="1" key="1">
    <citation type="journal article" date="2013" name="Nat. Commun.">
        <title>Whole-genome sequencing of Oryza brachyantha reveals mechanisms underlying Oryza genome evolution.</title>
        <authorList>
            <person name="Chen J."/>
            <person name="Huang Q."/>
            <person name="Gao D."/>
            <person name="Wang J."/>
            <person name="Lang Y."/>
            <person name="Liu T."/>
            <person name="Li B."/>
            <person name="Bai Z."/>
            <person name="Luis Goicoechea J."/>
            <person name="Liang C."/>
            <person name="Chen C."/>
            <person name="Zhang W."/>
            <person name="Sun S."/>
            <person name="Liao Y."/>
            <person name="Zhang X."/>
            <person name="Yang L."/>
            <person name="Song C."/>
            <person name="Wang M."/>
            <person name="Shi J."/>
            <person name="Liu G."/>
            <person name="Liu J."/>
            <person name="Zhou H."/>
            <person name="Zhou W."/>
            <person name="Yu Q."/>
            <person name="An N."/>
            <person name="Chen Y."/>
            <person name="Cai Q."/>
            <person name="Wang B."/>
            <person name="Liu B."/>
            <person name="Min J."/>
            <person name="Huang Y."/>
            <person name="Wu H."/>
            <person name="Li Z."/>
            <person name="Zhang Y."/>
            <person name="Yin Y."/>
            <person name="Song W."/>
            <person name="Jiang J."/>
            <person name="Jackson S.A."/>
            <person name="Wing R.A."/>
            <person name="Wang J."/>
            <person name="Chen M."/>
        </authorList>
    </citation>
    <scope>NUCLEOTIDE SEQUENCE [LARGE SCALE GENOMIC DNA]</scope>
    <source>
        <strain evidence="1">cv. IRGC 101232</strain>
    </source>
</reference>
<dbReference type="HOGENOM" id="CLU_1654861_0_0_1"/>
<evidence type="ECO:0000313" key="2">
    <source>
        <dbReference type="Proteomes" id="UP000006038"/>
    </source>
</evidence>
<accession>J3LVX8</accession>
<reference evidence="1" key="2">
    <citation type="submission" date="2013-04" db="UniProtKB">
        <authorList>
            <consortium name="EnsemblPlants"/>
        </authorList>
    </citation>
    <scope>IDENTIFICATION</scope>
</reference>
<keyword evidence="2" id="KW-1185">Reference proteome</keyword>
<sequence>MADGKELEVALGDGGVVADDWREMEAAASWRAAGGNLRDVGVRATGDVGGGWSREERRYFIDVVRGGAPTGERPSVARRAVASTVTVDGEGGLDAMVAAGAVAVAADVGGTRSAEMACCTALTAAAEAASVISVAAAMSSAEADSSWDGALSGWPRRLHQ</sequence>
<organism evidence="1">
    <name type="scientific">Oryza brachyantha</name>
    <name type="common">malo sina</name>
    <dbReference type="NCBI Taxonomy" id="4533"/>
    <lineage>
        <taxon>Eukaryota</taxon>
        <taxon>Viridiplantae</taxon>
        <taxon>Streptophyta</taxon>
        <taxon>Embryophyta</taxon>
        <taxon>Tracheophyta</taxon>
        <taxon>Spermatophyta</taxon>
        <taxon>Magnoliopsida</taxon>
        <taxon>Liliopsida</taxon>
        <taxon>Poales</taxon>
        <taxon>Poaceae</taxon>
        <taxon>BOP clade</taxon>
        <taxon>Oryzoideae</taxon>
        <taxon>Oryzeae</taxon>
        <taxon>Oryzinae</taxon>
        <taxon>Oryza</taxon>
    </lineage>
</organism>